<dbReference type="Proteomes" id="UP000317036">
    <property type="component" value="Unassembled WGS sequence"/>
</dbReference>
<dbReference type="Gene3D" id="1.10.1530.10">
    <property type="match status" value="1"/>
</dbReference>
<evidence type="ECO:0000313" key="4">
    <source>
        <dbReference type="Proteomes" id="UP000317036"/>
    </source>
</evidence>
<protein>
    <submittedName>
        <fullName evidence="3">Ldh family oxidoreductase</fullName>
    </submittedName>
</protein>
<sequence>MTGVDISLMELERLTLHLLQAIGLNEENAATVTEVFLRATYRGVGHHDVYELPGRLAGLEAGKVKANPSITRINKYHALENYEGDNGLGELCGMFIMRRAEQLADEYGIGLCAIRNTHHLLASTPYVEAAADNGYISYIVTRGTPTMGAPGRIEKVIGTSPMGYAIPTESGNHIMFDACLAYASNGVLAEKAAAGVSVPSYWGLDSEGRATEDPAAIAKGTRQPIGAHKGFGLTILGEILTGILSEGQIIDEQQPGTGLVGMPSHTAICIKADGLLGQRQLTQRTTEMANRMEARAAGLQLPGQRSARSRKQIISKGTIELRPDLVKKLNEWAIKLGVVPIILS</sequence>
<gene>
    <name evidence="3" type="ORF">FPZ49_23210</name>
</gene>
<dbReference type="GO" id="GO:0016491">
    <property type="term" value="F:oxidoreductase activity"/>
    <property type="evidence" value="ECO:0007669"/>
    <property type="project" value="UniProtKB-KW"/>
</dbReference>
<dbReference type="InterPro" id="IPR043144">
    <property type="entry name" value="Mal/L-sulf/L-lact_DH-like_ah"/>
</dbReference>
<dbReference type="Pfam" id="PF02615">
    <property type="entry name" value="Ldh_2"/>
    <property type="match status" value="1"/>
</dbReference>
<evidence type="ECO:0000256" key="1">
    <source>
        <dbReference type="ARBA" id="ARBA00006056"/>
    </source>
</evidence>
<dbReference type="RefSeq" id="WP_144851500.1">
    <property type="nucleotide sequence ID" value="NZ_VNJI01000035.1"/>
</dbReference>
<organism evidence="3 4">
    <name type="scientific">Paenibacillus cremeus</name>
    <dbReference type="NCBI Taxonomy" id="2163881"/>
    <lineage>
        <taxon>Bacteria</taxon>
        <taxon>Bacillati</taxon>
        <taxon>Bacillota</taxon>
        <taxon>Bacilli</taxon>
        <taxon>Bacillales</taxon>
        <taxon>Paenibacillaceae</taxon>
        <taxon>Paenibacillus</taxon>
    </lineage>
</organism>
<reference evidence="3 4" key="1">
    <citation type="submission" date="2019-07" db="EMBL/GenBank/DDBJ databases">
        <authorList>
            <person name="Kim J."/>
        </authorList>
    </citation>
    <scope>NUCLEOTIDE SEQUENCE [LARGE SCALE GENOMIC DNA]</scope>
    <source>
        <strain evidence="3 4">JC52</strain>
    </source>
</reference>
<dbReference type="EMBL" id="VNJI01000035">
    <property type="protein sequence ID" value="TVY07526.1"/>
    <property type="molecule type" value="Genomic_DNA"/>
</dbReference>
<dbReference type="InterPro" id="IPR003767">
    <property type="entry name" value="Malate/L-lactate_DH-like"/>
</dbReference>
<dbReference type="OrthoDB" id="9769447at2"/>
<dbReference type="InterPro" id="IPR036111">
    <property type="entry name" value="Mal/L-sulfo/L-lacto_DH-like_sf"/>
</dbReference>
<name>A0A559K607_9BACL</name>
<keyword evidence="2" id="KW-0560">Oxidoreductase</keyword>
<dbReference type="AlphaFoldDB" id="A0A559K607"/>
<evidence type="ECO:0000313" key="3">
    <source>
        <dbReference type="EMBL" id="TVY07526.1"/>
    </source>
</evidence>
<dbReference type="Gene3D" id="3.30.1370.60">
    <property type="entry name" value="Hypothetical oxidoreductase yiak, domain 2"/>
    <property type="match status" value="1"/>
</dbReference>
<comment type="caution">
    <text evidence="3">The sequence shown here is derived from an EMBL/GenBank/DDBJ whole genome shotgun (WGS) entry which is preliminary data.</text>
</comment>
<dbReference type="InterPro" id="IPR043143">
    <property type="entry name" value="Mal/L-sulf/L-lact_DH-like_NADP"/>
</dbReference>
<dbReference type="PANTHER" id="PTHR11091">
    <property type="entry name" value="OXIDOREDUCTASE-RELATED"/>
    <property type="match status" value="1"/>
</dbReference>
<dbReference type="SUPFAM" id="SSF89733">
    <property type="entry name" value="L-sulfolactate dehydrogenase-like"/>
    <property type="match status" value="1"/>
</dbReference>
<accession>A0A559K607</accession>
<keyword evidence="4" id="KW-1185">Reference proteome</keyword>
<evidence type="ECO:0000256" key="2">
    <source>
        <dbReference type="ARBA" id="ARBA00023002"/>
    </source>
</evidence>
<comment type="similarity">
    <text evidence="1">Belongs to the LDH2/MDH2 oxidoreductase family.</text>
</comment>
<dbReference type="PANTHER" id="PTHR11091:SF0">
    <property type="entry name" value="MALATE DEHYDROGENASE"/>
    <property type="match status" value="1"/>
</dbReference>
<proteinExistence type="inferred from homology"/>